<dbReference type="EMBL" id="JAPCWZ010000009">
    <property type="protein sequence ID" value="KAK8852269.1"/>
    <property type="molecule type" value="Genomic_DNA"/>
</dbReference>
<gene>
    <name evidence="2" type="ORF">PGQ11_014748</name>
</gene>
<keyword evidence="1" id="KW-0732">Signal</keyword>
<feature type="signal peptide" evidence="1">
    <location>
        <begin position="1"/>
        <end position="18"/>
    </location>
</feature>
<evidence type="ECO:0000256" key="1">
    <source>
        <dbReference type="SAM" id="SignalP"/>
    </source>
</evidence>
<name>A0ABR2HT62_9PEZI</name>
<feature type="chain" id="PRO_5045162400" evidence="1">
    <location>
        <begin position="19"/>
        <end position="114"/>
    </location>
</feature>
<sequence length="114" mass="11758">MQTRSIAASLMLAAAATASPINAGSARDVNSMGRYCSDVNLGGACSYIDETSCGLTTHATKSIEVFDGFACDLFLSGGCGPSGQKTYHSGTYNTIEAKWANSAAITCFKGSESH</sequence>
<protein>
    <submittedName>
        <fullName evidence="2">Uncharacterized protein</fullName>
    </submittedName>
</protein>
<evidence type="ECO:0000313" key="2">
    <source>
        <dbReference type="EMBL" id="KAK8852269.1"/>
    </source>
</evidence>
<accession>A0ABR2HT62</accession>
<comment type="caution">
    <text evidence="2">The sequence shown here is derived from an EMBL/GenBank/DDBJ whole genome shotgun (WGS) entry which is preliminary data.</text>
</comment>
<evidence type="ECO:0000313" key="3">
    <source>
        <dbReference type="Proteomes" id="UP001390339"/>
    </source>
</evidence>
<keyword evidence="3" id="KW-1185">Reference proteome</keyword>
<dbReference type="Proteomes" id="UP001390339">
    <property type="component" value="Unassembled WGS sequence"/>
</dbReference>
<reference evidence="2 3" key="1">
    <citation type="journal article" date="2024" name="IMA Fungus">
        <title>Apiospora arundinis, a panoply of carbohydrate-active enzymes and secondary metabolites.</title>
        <authorList>
            <person name="Sorensen T."/>
            <person name="Petersen C."/>
            <person name="Muurmann A.T."/>
            <person name="Christiansen J.V."/>
            <person name="Brundto M.L."/>
            <person name="Overgaard C.K."/>
            <person name="Boysen A.T."/>
            <person name="Wollenberg R.D."/>
            <person name="Larsen T.O."/>
            <person name="Sorensen J.L."/>
            <person name="Nielsen K.L."/>
            <person name="Sondergaard T.E."/>
        </authorList>
    </citation>
    <scope>NUCLEOTIDE SEQUENCE [LARGE SCALE GENOMIC DNA]</scope>
    <source>
        <strain evidence="2 3">AAU 773</strain>
    </source>
</reference>
<organism evidence="2 3">
    <name type="scientific">Apiospora arundinis</name>
    <dbReference type="NCBI Taxonomy" id="335852"/>
    <lineage>
        <taxon>Eukaryota</taxon>
        <taxon>Fungi</taxon>
        <taxon>Dikarya</taxon>
        <taxon>Ascomycota</taxon>
        <taxon>Pezizomycotina</taxon>
        <taxon>Sordariomycetes</taxon>
        <taxon>Xylariomycetidae</taxon>
        <taxon>Amphisphaeriales</taxon>
        <taxon>Apiosporaceae</taxon>
        <taxon>Apiospora</taxon>
    </lineage>
</organism>
<proteinExistence type="predicted"/>